<dbReference type="Proteomes" id="UP000410049">
    <property type="component" value="Unassembled WGS sequence"/>
</dbReference>
<reference evidence="4 5" key="1">
    <citation type="journal article" date="2019" name="Syst. Appl. Microbiol.">
        <title>Characterization of Bifidobacterium species in feaces of the Egyptian fruit bat: Description of B. vespertilionis sp. nov. and B. rousetti sp. nov.</title>
        <authorList>
            <person name="Modesto M."/>
            <person name="Satti M."/>
            <person name="Watanabe K."/>
            <person name="Puglisi E."/>
            <person name="Morelli L."/>
            <person name="Huang C.-H."/>
            <person name="Liou J.-S."/>
            <person name="Miyashita M."/>
            <person name="Tamura T."/>
            <person name="Saito S."/>
            <person name="Mori K."/>
            <person name="Huang L."/>
            <person name="Sciavilla P."/>
            <person name="Sandri C."/>
            <person name="Spiezio C."/>
            <person name="Vitali F."/>
            <person name="Cavalieri D."/>
            <person name="Perpetuini G."/>
            <person name="Tofalo R."/>
            <person name="Bonetti A."/>
            <person name="Arita M."/>
            <person name="Mattarelli P."/>
        </authorList>
    </citation>
    <scope>NUCLEOTIDE SEQUENCE [LARGE SCALE GENOMIC DNA]</scope>
    <source>
        <strain evidence="4 5">RST17</strain>
    </source>
</reference>
<organism evidence="4 5">
    <name type="scientific">Bifidobacterium myosotis</name>
    <dbReference type="NCBI Taxonomy" id="1630166"/>
    <lineage>
        <taxon>Bacteria</taxon>
        <taxon>Bacillati</taxon>
        <taxon>Actinomycetota</taxon>
        <taxon>Actinomycetes</taxon>
        <taxon>Bifidobacteriales</taxon>
        <taxon>Bifidobacteriaceae</taxon>
        <taxon>Bifidobacterium</taxon>
    </lineage>
</organism>
<name>A0A5M9ZQI7_9BIFI</name>
<feature type="compositionally biased region" description="Low complexity" evidence="1">
    <location>
        <begin position="83"/>
        <end position="114"/>
    </location>
</feature>
<feature type="region of interest" description="Disordered" evidence="1">
    <location>
        <begin position="83"/>
        <end position="116"/>
    </location>
</feature>
<accession>A0A5M9ZQI7</accession>
<keyword evidence="2" id="KW-0812">Transmembrane</keyword>
<proteinExistence type="predicted"/>
<dbReference type="EMBL" id="RZUH01000001">
    <property type="protein sequence ID" value="KAA8829709.1"/>
    <property type="molecule type" value="Genomic_DNA"/>
</dbReference>
<protein>
    <submittedName>
        <fullName evidence="4">Zinc ribbon domain-containing protein</fullName>
    </submittedName>
</protein>
<evidence type="ECO:0000256" key="2">
    <source>
        <dbReference type="SAM" id="Phobius"/>
    </source>
</evidence>
<dbReference type="Pfam" id="PF13240">
    <property type="entry name" value="Zn_Ribbon_1"/>
    <property type="match status" value="1"/>
</dbReference>
<dbReference type="InterPro" id="IPR026870">
    <property type="entry name" value="Zinc_ribbon_dom"/>
</dbReference>
<evidence type="ECO:0000259" key="3">
    <source>
        <dbReference type="Pfam" id="PF13240"/>
    </source>
</evidence>
<comment type="caution">
    <text evidence="4">The sequence shown here is derived from an EMBL/GenBank/DDBJ whole genome shotgun (WGS) entry which is preliminary data.</text>
</comment>
<evidence type="ECO:0000256" key="1">
    <source>
        <dbReference type="SAM" id="MobiDB-lite"/>
    </source>
</evidence>
<gene>
    <name evidence="4" type="ORF">EMO91_01675</name>
</gene>
<keyword evidence="2" id="KW-1133">Transmembrane helix</keyword>
<feature type="transmembrane region" description="Helical" evidence="2">
    <location>
        <begin position="54"/>
        <end position="75"/>
    </location>
</feature>
<feature type="compositionally biased region" description="Low complexity" evidence="1">
    <location>
        <begin position="243"/>
        <end position="259"/>
    </location>
</feature>
<dbReference type="AlphaFoldDB" id="A0A5M9ZQI7"/>
<feature type="domain" description="Zinc-ribbon" evidence="3">
    <location>
        <begin position="4"/>
        <end position="26"/>
    </location>
</feature>
<feature type="region of interest" description="Disordered" evidence="1">
    <location>
        <begin position="243"/>
        <end position="267"/>
    </location>
</feature>
<sequence length="339" mass="35529">MSMFCHKCGARIPEDSAFCPKCGSPVQMLSQQTPVDDPAVAHAATKSPRGKRNAVSGAISVAAAIVAIVAVAVFIDPYHQSANDSLHTSESDSSGTSTQSDDNTGDSSTTGDNSVINSILNECPSVDETTSLTSSSGLNPSSIDGQSYALLSFHNDNNNASAVLGPVLTCVARETGTTSNEGGAINDTSKLYMDLFNISMDNLNASNLNDMPAYSIGDGSVSARCSLNMQSMWTVCALTGSGSDDSSSSDGQSDNSSSNVDHGTPDDAVGYDKYKDYNCPAGNSGKLIPCSEIYEDMGKNMNYLPFGRENNPDSSDSFGFIPVDENRNGVIDEDEGYEI</sequence>
<evidence type="ECO:0000313" key="5">
    <source>
        <dbReference type="Proteomes" id="UP000410049"/>
    </source>
</evidence>
<evidence type="ECO:0000313" key="4">
    <source>
        <dbReference type="EMBL" id="KAA8829709.1"/>
    </source>
</evidence>
<keyword evidence="2" id="KW-0472">Membrane</keyword>